<protein>
    <submittedName>
        <fullName evidence="2">Uncharacterized protein</fullName>
    </submittedName>
</protein>
<reference evidence="2" key="1">
    <citation type="submission" date="2025-08" db="UniProtKB">
        <authorList>
            <consortium name="Ensembl"/>
        </authorList>
    </citation>
    <scope>IDENTIFICATION</scope>
</reference>
<dbReference type="GeneTree" id="ENSGT01150000289551"/>
<dbReference type="AlphaFoldDB" id="A0A8D0BIA4"/>
<sequence>MFSKMLDAAGKAQIHCWAESREPLLGLWPFSPRLLQDSWGKQGSLLPPIAIDLPVLITFWIALATWPLSTELSSLTSMMRQVHSTASEPAKSRRPTAKSGREESTNRWLPEWRRRGRYKRGCLLAPALALSSLRQRSARAKHKKGLGEKVCFNQVPRTI</sequence>
<accession>A0A8D0BIA4</accession>
<evidence type="ECO:0000313" key="3">
    <source>
        <dbReference type="Proteomes" id="UP000694421"/>
    </source>
</evidence>
<dbReference type="Ensembl" id="ENSSMRT00000010507.1">
    <property type="protein sequence ID" value="ENSSMRP00000009013.1"/>
    <property type="gene ID" value="ENSSMRG00000007201.1"/>
</dbReference>
<dbReference type="Proteomes" id="UP000694421">
    <property type="component" value="Unplaced"/>
</dbReference>
<evidence type="ECO:0000256" key="1">
    <source>
        <dbReference type="SAM" id="MobiDB-lite"/>
    </source>
</evidence>
<reference evidence="2" key="2">
    <citation type="submission" date="2025-09" db="UniProtKB">
        <authorList>
            <consortium name="Ensembl"/>
        </authorList>
    </citation>
    <scope>IDENTIFICATION</scope>
</reference>
<proteinExistence type="predicted"/>
<name>A0A8D0BIA4_SALMN</name>
<evidence type="ECO:0000313" key="2">
    <source>
        <dbReference type="Ensembl" id="ENSSMRP00000009013.1"/>
    </source>
</evidence>
<keyword evidence="3" id="KW-1185">Reference proteome</keyword>
<feature type="region of interest" description="Disordered" evidence="1">
    <location>
        <begin position="83"/>
        <end position="106"/>
    </location>
</feature>
<organism evidence="2 3">
    <name type="scientific">Salvator merianae</name>
    <name type="common">Argentine black and white tegu</name>
    <name type="synonym">Tupinambis merianae</name>
    <dbReference type="NCBI Taxonomy" id="96440"/>
    <lineage>
        <taxon>Eukaryota</taxon>
        <taxon>Metazoa</taxon>
        <taxon>Chordata</taxon>
        <taxon>Craniata</taxon>
        <taxon>Vertebrata</taxon>
        <taxon>Euteleostomi</taxon>
        <taxon>Lepidosauria</taxon>
        <taxon>Squamata</taxon>
        <taxon>Bifurcata</taxon>
        <taxon>Unidentata</taxon>
        <taxon>Episquamata</taxon>
        <taxon>Laterata</taxon>
        <taxon>Teiioidea</taxon>
        <taxon>Teiidae</taxon>
        <taxon>Salvator</taxon>
    </lineage>
</organism>